<evidence type="ECO:0000256" key="5">
    <source>
        <dbReference type="SAM" id="SignalP"/>
    </source>
</evidence>
<feature type="domain" description="CBM1" evidence="6">
    <location>
        <begin position="348"/>
        <end position="385"/>
    </location>
</feature>
<dbReference type="AlphaFoldDB" id="A0A9P7YIK1"/>
<dbReference type="OrthoDB" id="2108802at2759"/>
<feature type="signal peptide" evidence="5">
    <location>
        <begin position="1"/>
        <end position="17"/>
    </location>
</feature>
<accession>A0A9P7YIK1</accession>
<dbReference type="Pfam" id="PF00734">
    <property type="entry name" value="CBM_1"/>
    <property type="match status" value="1"/>
</dbReference>
<dbReference type="Gene3D" id="3.20.20.70">
    <property type="entry name" value="Aldolase class I"/>
    <property type="match status" value="1"/>
</dbReference>
<dbReference type="InterPro" id="IPR013785">
    <property type="entry name" value="Aldolase_TIM"/>
</dbReference>
<comment type="catalytic activity">
    <reaction evidence="1">
        <text>Hydrolysis of terminal, non-reducing alpha-D-galactose residues in alpha-D-galactosides, including galactose oligosaccharides, galactomannans and galactolipids.</text>
        <dbReference type="EC" id="3.2.1.22"/>
    </reaction>
</comment>
<evidence type="ECO:0000256" key="4">
    <source>
        <dbReference type="SAM" id="MobiDB-lite"/>
    </source>
</evidence>
<evidence type="ECO:0000256" key="1">
    <source>
        <dbReference type="ARBA" id="ARBA00001255"/>
    </source>
</evidence>
<keyword evidence="3 5" id="KW-0732">Signal</keyword>
<dbReference type="EMBL" id="MU251484">
    <property type="protein sequence ID" value="KAG9233852.1"/>
    <property type="molecule type" value="Genomic_DNA"/>
</dbReference>
<organism evidence="7 8">
    <name type="scientific">Amylocarpus encephaloides</name>
    <dbReference type="NCBI Taxonomy" id="45428"/>
    <lineage>
        <taxon>Eukaryota</taxon>
        <taxon>Fungi</taxon>
        <taxon>Dikarya</taxon>
        <taxon>Ascomycota</taxon>
        <taxon>Pezizomycotina</taxon>
        <taxon>Leotiomycetes</taxon>
        <taxon>Helotiales</taxon>
        <taxon>Helotiales incertae sedis</taxon>
        <taxon>Amylocarpus</taxon>
    </lineage>
</organism>
<dbReference type="PANTHER" id="PTHR35273">
    <property type="entry name" value="ALPHA-1,4 POLYGALACTOSAMINIDASE, PUTATIVE (AFU_ORTHOLOGUE AFUA_3G07890)-RELATED"/>
    <property type="match status" value="1"/>
</dbReference>
<comment type="caution">
    <text evidence="7">The sequence shown here is derived from an EMBL/GenBank/DDBJ whole genome shotgun (WGS) entry which is preliminary data.</text>
</comment>
<dbReference type="EC" id="3.2.1.22" evidence="2"/>
<gene>
    <name evidence="7" type="ORF">BJ875DRAFT_484766</name>
</gene>
<protein>
    <recommendedName>
        <fullName evidence="2">alpha-galactosidase</fullName>
        <ecNumber evidence="2">3.2.1.22</ecNumber>
    </recommendedName>
</protein>
<dbReference type="GO" id="GO:0005975">
    <property type="term" value="P:carbohydrate metabolic process"/>
    <property type="evidence" value="ECO:0007669"/>
    <property type="project" value="InterPro"/>
</dbReference>
<proteinExistence type="predicted"/>
<dbReference type="GO" id="GO:0004557">
    <property type="term" value="F:alpha-galactosidase activity"/>
    <property type="evidence" value="ECO:0007669"/>
    <property type="project" value="UniProtKB-EC"/>
</dbReference>
<dbReference type="PROSITE" id="PS51164">
    <property type="entry name" value="CBM1_2"/>
    <property type="match status" value="1"/>
</dbReference>
<evidence type="ECO:0000256" key="3">
    <source>
        <dbReference type="ARBA" id="ARBA00022729"/>
    </source>
</evidence>
<dbReference type="GO" id="GO:0030248">
    <property type="term" value="F:cellulose binding"/>
    <property type="evidence" value="ECO:0007669"/>
    <property type="project" value="InterPro"/>
</dbReference>
<evidence type="ECO:0000259" key="6">
    <source>
        <dbReference type="PROSITE" id="PS51164"/>
    </source>
</evidence>
<evidence type="ECO:0000313" key="8">
    <source>
        <dbReference type="Proteomes" id="UP000824998"/>
    </source>
</evidence>
<keyword evidence="7" id="KW-0378">Hydrolase</keyword>
<sequence length="385" mass="41663">MLYWFILSFAFIGTSLGSNFAVGEKFQIVLSGIPNLSKPLFPSDAMVWDVDLEDTSAETIGAMKDLGKTVICYFSAGTYENWRPDSKKFVANDMGTTLREWPNERWLRLTSTNVRNIMKTRIDNAAKKGCDAIDPDNTDAYQNSNGLNMKETDSVAYMQFLASYAKSQGLAIGLKNSLSIIPSLTSVMSFAVNEECAKFGECEAYNNFIKAGKPVYHIEYIAKPPQITAAEKALSCNSKGMEGFSTVMKNMTLSGWVTYCDGSSATTDTTPGGVIPGKPPQHTTLTSTTTKPTSDPTSTLETATDPTTFEITTSIPTTSKTTPKPTSKTSTSTSKKPTTTAANGGGGCISKHWDQCGGKDWKGCTQCASGFQCKGVSPPYYYQCL</sequence>
<dbReference type="SUPFAM" id="SSF57180">
    <property type="entry name" value="Cellulose-binding domain"/>
    <property type="match status" value="1"/>
</dbReference>
<dbReference type="PANTHER" id="PTHR35273:SF2">
    <property type="entry name" value="ALPHA-GALACTOSIDASE"/>
    <property type="match status" value="1"/>
</dbReference>
<feature type="compositionally biased region" description="Low complexity" evidence="4">
    <location>
        <begin position="283"/>
        <end position="340"/>
    </location>
</feature>
<dbReference type="InterPro" id="IPR035971">
    <property type="entry name" value="CBD_sf"/>
</dbReference>
<reference evidence="7" key="1">
    <citation type="journal article" date="2021" name="IMA Fungus">
        <title>Genomic characterization of three marine fungi, including Emericellopsis atlantica sp. nov. with signatures of a generalist lifestyle and marine biomass degradation.</title>
        <authorList>
            <person name="Hagestad O.C."/>
            <person name="Hou L."/>
            <person name="Andersen J.H."/>
            <person name="Hansen E.H."/>
            <person name="Altermark B."/>
            <person name="Li C."/>
            <person name="Kuhnert E."/>
            <person name="Cox R.J."/>
            <person name="Crous P.W."/>
            <person name="Spatafora J.W."/>
            <person name="Lail K."/>
            <person name="Amirebrahimi M."/>
            <person name="Lipzen A."/>
            <person name="Pangilinan J."/>
            <person name="Andreopoulos W."/>
            <person name="Hayes R.D."/>
            <person name="Ng V."/>
            <person name="Grigoriev I.V."/>
            <person name="Jackson S.A."/>
            <person name="Sutton T.D.S."/>
            <person name="Dobson A.D.W."/>
            <person name="Rama T."/>
        </authorList>
    </citation>
    <scope>NUCLEOTIDE SEQUENCE</scope>
    <source>
        <strain evidence="7">TRa018bII</strain>
    </source>
</reference>
<dbReference type="GO" id="GO:0005576">
    <property type="term" value="C:extracellular region"/>
    <property type="evidence" value="ECO:0007669"/>
    <property type="project" value="InterPro"/>
</dbReference>
<keyword evidence="8" id="KW-1185">Reference proteome</keyword>
<dbReference type="Pfam" id="PF03537">
    <property type="entry name" value="Glyco_hydro_114"/>
    <property type="match status" value="1"/>
</dbReference>
<name>A0A9P7YIK1_9HELO</name>
<dbReference type="Proteomes" id="UP000824998">
    <property type="component" value="Unassembled WGS sequence"/>
</dbReference>
<evidence type="ECO:0000313" key="7">
    <source>
        <dbReference type="EMBL" id="KAG9233852.1"/>
    </source>
</evidence>
<evidence type="ECO:0000256" key="2">
    <source>
        <dbReference type="ARBA" id="ARBA00012755"/>
    </source>
</evidence>
<dbReference type="SUPFAM" id="SSF51445">
    <property type="entry name" value="(Trans)glycosidases"/>
    <property type="match status" value="1"/>
</dbReference>
<dbReference type="InterPro" id="IPR000254">
    <property type="entry name" value="CBD"/>
</dbReference>
<dbReference type="InterPro" id="IPR017853">
    <property type="entry name" value="GH"/>
</dbReference>
<feature type="region of interest" description="Disordered" evidence="4">
    <location>
        <begin position="268"/>
        <end position="344"/>
    </location>
</feature>
<dbReference type="InterPro" id="IPR004352">
    <property type="entry name" value="GH114_TIM-barrel"/>
</dbReference>
<dbReference type="SMART" id="SM00236">
    <property type="entry name" value="fCBD"/>
    <property type="match status" value="1"/>
</dbReference>
<feature type="chain" id="PRO_5040325089" description="alpha-galactosidase" evidence="5">
    <location>
        <begin position="18"/>
        <end position="385"/>
    </location>
</feature>